<dbReference type="InterPro" id="IPR029052">
    <property type="entry name" value="Metallo-depent_PP-like"/>
</dbReference>
<dbReference type="PANTHER" id="PTHR42988">
    <property type="entry name" value="PHOSPHOHYDROLASE"/>
    <property type="match status" value="1"/>
</dbReference>
<reference evidence="6 7" key="1">
    <citation type="submission" date="2023-07" db="EMBL/GenBank/DDBJ databases">
        <title>Sorghum-associated microbial communities from plants grown in Nebraska, USA.</title>
        <authorList>
            <person name="Schachtman D."/>
        </authorList>
    </citation>
    <scope>NUCLEOTIDE SEQUENCE [LARGE SCALE GENOMIC DNA]</scope>
    <source>
        <strain evidence="6 7">DS1307</strain>
    </source>
</reference>
<dbReference type="InterPro" id="IPR004843">
    <property type="entry name" value="Calcineurin-like_PHP"/>
</dbReference>
<comment type="similarity">
    <text evidence="4">Belongs to the cyclic nucleotide phosphodiesterase class-III family.</text>
</comment>
<evidence type="ECO:0000256" key="4">
    <source>
        <dbReference type="ARBA" id="ARBA00025742"/>
    </source>
</evidence>
<proteinExistence type="inferred from homology"/>
<protein>
    <submittedName>
        <fullName evidence="6">3',5'-cyclic AMP phosphodiesterase CpdA</fullName>
    </submittedName>
</protein>
<dbReference type="EMBL" id="JAUSRF010000019">
    <property type="protein sequence ID" value="MDP9839797.1"/>
    <property type="molecule type" value="Genomic_DNA"/>
</dbReference>
<keyword evidence="2" id="KW-0378">Hydrolase</keyword>
<feature type="domain" description="Calcineurin-like phosphoesterase" evidence="5">
    <location>
        <begin position="1"/>
        <end position="199"/>
    </location>
</feature>
<dbReference type="Pfam" id="PF00149">
    <property type="entry name" value="Metallophos"/>
    <property type="match status" value="1"/>
</dbReference>
<evidence type="ECO:0000259" key="5">
    <source>
        <dbReference type="Pfam" id="PF00149"/>
    </source>
</evidence>
<evidence type="ECO:0000313" key="6">
    <source>
        <dbReference type="EMBL" id="MDP9839797.1"/>
    </source>
</evidence>
<dbReference type="RefSeq" id="WP_306838796.1">
    <property type="nucleotide sequence ID" value="NZ_JAUSRF010000019.1"/>
</dbReference>
<dbReference type="Gene3D" id="3.60.21.10">
    <property type="match status" value="1"/>
</dbReference>
<comment type="caution">
    <text evidence="6">The sequence shown here is derived from an EMBL/GenBank/DDBJ whole genome shotgun (WGS) entry which is preliminary data.</text>
</comment>
<evidence type="ECO:0000256" key="1">
    <source>
        <dbReference type="ARBA" id="ARBA00022723"/>
    </source>
</evidence>
<dbReference type="InterPro" id="IPR050884">
    <property type="entry name" value="CNP_phosphodiesterase-III"/>
</dbReference>
<dbReference type="Proteomes" id="UP001241472">
    <property type="component" value="Unassembled WGS sequence"/>
</dbReference>
<evidence type="ECO:0000313" key="7">
    <source>
        <dbReference type="Proteomes" id="UP001241472"/>
    </source>
</evidence>
<sequence length="261" mass="28507">MLIAHISDFHLFANEPETPPVRLDIERVARRIVDDLANFSPTLDAVAFTGDVADGGSTADYDMLKDVLAPLKVPVLIVPGNHDRRANLRAAFADRLPFETGSFLNYETQIDGLRVLALDTLVEGEVAGALAPESIEWLTGKLDRRTKEPTLILLHHPPFPSGIKPLDGNALIAGREEIATLVRNYGGSLILLAGHIHRPYQAIWNGAYCAVGGSPAFQVSLDLAATVHEPGCITEPYSYFVYRIEVDGTMAVHTRHIPIEN</sequence>
<organism evidence="6 7">
    <name type="scientific">Neorhizobium huautlense</name>
    <dbReference type="NCBI Taxonomy" id="67774"/>
    <lineage>
        <taxon>Bacteria</taxon>
        <taxon>Pseudomonadati</taxon>
        <taxon>Pseudomonadota</taxon>
        <taxon>Alphaproteobacteria</taxon>
        <taxon>Hyphomicrobiales</taxon>
        <taxon>Rhizobiaceae</taxon>
        <taxon>Rhizobium/Agrobacterium group</taxon>
        <taxon>Neorhizobium</taxon>
    </lineage>
</organism>
<evidence type="ECO:0000256" key="3">
    <source>
        <dbReference type="ARBA" id="ARBA00023004"/>
    </source>
</evidence>
<evidence type="ECO:0000256" key="2">
    <source>
        <dbReference type="ARBA" id="ARBA00022801"/>
    </source>
</evidence>
<dbReference type="SUPFAM" id="SSF56300">
    <property type="entry name" value="Metallo-dependent phosphatases"/>
    <property type="match status" value="1"/>
</dbReference>
<accession>A0ABT9PZD1</accession>
<keyword evidence="1" id="KW-0479">Metal-binding</keyword>
<name>A0ABT9PZD1_9HYPH</name>
<keyword evidence="3" id="KW-0408">Iron</keyword>
<gene>
    <name evidence="6" type="ORF">J2T09_004577</name>
</gene>
<dbReference type="PANTHER" id="PTHR42988:SF2">
    <property type="entry name" value="CYCLIC NUCLEOTIDE PHOSPHODIESTERASE CBUA0032-RELATED"/>
    <property type="match status" value="1"/>
</dbReference>
<keyword evidence="7" id="KW-1185">Reference proteome</keyword>